<dbReference type="GO" id="GO:0031415">
    <property type="term" value="C:NatA complex"/>
    <property type="evidence" value="ECO:0007669"/>
    <property type="project" value="TreeGrafter"/>
</dbReference>
<dbReference type="Pfam" id="PF14559">
    <property type="entry name" value="TPR_19"/>
    <property type="match status" value="1"/>
</dbReference>
<reference evidence="5" key="1">
    <citation type="submission" date="2020-05" db="EMBL/GenBank/DDBJ databases">
        <title>Phylogenomic resolution of chytrid fungi.</title>
        <authorList>
            <person name="Stajich J.E."/>
            <person name="Amses K."/>
            <person name="Simmons R."/>
            <person name="Seto K."/>
            <person name="Myers J."/>
            <person name="Bonds A."/>
            <person name="Quandt C.A."/>
            <person name="Barry K."/>
            <person name="Liu P."/>
            <person name="Grigoriev I."/>
            <person name="Longcore J.E."/>
            <person name="James T.Y."/>
        </authorList>
    </citation>
    <scope>NUCLEOTIDE SEQUENCE</scope>
    <source>
        <strain evidence="5">JEL0318</strain>
    </source>
</reference>
<keyword evidence="2 3" id="KW-0802">TPR repeat</keyword>
<proteinExistence type="predicted"/>
<gene>
    <name evidence="5" type="primary">NAA16</name>
    <name evidence="5" type="ORF">HK097_001665</name>
</gene>
<dbReference type="InterPro" id="IPR019734">
    <property type="entry name" value="TPR_rpt"/>
</dbReference>
<dbReference type="PANTHER" id="PTHR22767">
    <property type="entry name" value="N-TERMINAL ACETYLTRANSFERASE-RELATED"/>
    <property type="match status" value="1"/>
</dbReference>
<sequence length="814" mass="92579">MAAAPKGRELGSKEASIFKTVLKFYEHKQYKKGLKSCEQILRKNPNHGETLAMKGLFLSNLDRKEEGAECIKLGVRNDMTSHICWHVYGLYHRGEKNYEQALKSYSHALKYDKENIQILRDYSMLQLQMRNYEGFSDATNQLLLLKPTNRQYWAGLAVSHHLLHKYDTAAKVLDSYEESLKDQTQGEQNIVEKYENSEMMLYKVMILEEGGEFDKALEALNLMRTKVLDQRGWKEARARIFLKSKKMAEAEVEYRKLLGENPDSVAYLEGLMASRGLPGDSDEAHEKLFRLLNELGTKYKRSHVIKRLPLNYAKGDRFTTLITLYLKEMFRKGVPSLFISMKDLYTSPEKSQTIESIVTNFATSLETSGQFPPFDAQENGEVVADEKEPPSAYLWVLYFLAQHYDWKRDSKRAMEFIEKAIGHTPTLVELWMTKARIFKHAGDPESAMKAMNDARELDLQDRNVNSKCTKYMLKNDRMAEAEKTITLFTRSESTDPLGDLVDMQCMWFALECAESHARKGEFGKALKRYHQIEKHFSDIYDDTFDFHSYAQRKMTLRAYLDLLRTDDKLRSHPYYFRAACGAIKIYLRLFDNPAAGTEEADAELANMSAEDRKKHLRKLRKAELQKQAQPEAKPKTAEAAPAEGASSGGGGGGKKDAKKVDPDPEGLKLVKDVDYLAEATKFVESLVELSPGRVEGWNLAGAIWARKGKLLLALKAIKKAHTLSPSDPDAHINLIRLYQSYTSQKSTLPPAVMTVLESEFPALFNTASSPDIDLHKFVKTYLDIQVKEKNVRGVVKGAEAVVLVDEGRKAEVGK</sequence>
<dbReference type="AlphaFoldDB" id="A0AAD5S458"/>
<feature type="repeat" description="TPR" evidence="3">
    <location>
        <begin position="82"/>
        <end position="115"/>
    </location>
</feature>
<dbReference type="Gene3D" id="1.25.40.1010">
    <property type="match status" value="1"/>
</dbReference>
<keyword evidence="1" id="KW-0677">Repeat</keyword>
<evidence type="ECO:0000256" key="1">
    <source>
        <dbReference type="ARBA" id="ARBA00022737"/>
    </source>
</evidence>
<dbReference type="Gene3D" id="1.25.40.1040">
    <property type="match status" value="1"/>
</dbReference>
<dbReference type="EMBL" id="JADGJD010001338">
    <property type="protein sequence ID" value="KAJ3043731.1"/>
    <property type="molecule type" value="Genomic_DNA"/>
</dbReference>
<dbReference type="PROSITE" id="PS50005">
    <property type="entry name" value="TPR"/>
    <property type="match status" value="1"/>
</dbReference>
<dbReference type="Pfam" id="PF12569">
    <property type="entry name" value="NatA_aux_su"/>
    <property type="match status" value="1"/>
</dbReference>
<evidence type="ECO:0000256" key="4">
    <source>
        <dbReference type="SAM" id="MobiDB-lite"/>
    </source>
</evidence>
<dbReference type="PIRSF" id="PIRSF000422">
    <property type="entry name" value="N-terminal-AcTrfase-A_aux_su"/>
    <property type="match status" value="1"/>
</dbReference>
<feature type="region of interest" description="Disordered" evidence="4">
    <location>
        <begin position="615"/>
        <end position="663"/>
    </location>
</feature>
<organism evidence="5 6">
    <name type="scientific">Rhizophlyctis rosea</name>
    <dbReference type="NCBI Taxonomy" id="64517"/>
    <lineage>
        <taxon>Eukaryota</taxon>
        <taxon>Fungi</taxon>
        <taxon>Fungi incertae sedis</taxon>
        <taxon>Chytridiomycota</taxon>
        <taxon>Chytridiomycota incertae sedis</taxon>
        <taxon>Chytridiomycetes</taxon>
        <taxon>Rhizophlyctidales</taxon>
        <taxon>Rhizophlyctidaceae</taxon>
        <taxon>Rhizophlyctis</taxon>
    </lineage>
</organism>
<keyword evidence="6" id="KW-1185">Reference proteome</keyword>
<protein>
    <submittedName>
        <fullName evidence="5">N-alpha-acetyltransferase 16, NatA auxiliary subunit</fullName>
    </submittedName>
</protein>
<dbReference type="InterPro" id="IPR021183">
    <property type="entry name" value="NatA_aux_su"/>
</dbReference>
<evidence type="ECO:0000313" key="6">
    <source>
        <dbReference type="Proteomes" id="UP001212841"/>
    </source>
</evidence>
<feature type="compositionally biased region" description="Basic and acidic residues" evidence="4">
    <location>
        <begin position="653"/>
        <end position="663"/>
    </location>
</feature>
<evidence type="ECO:0000313" key="5">
    <source>
        <dbReference type="EMBL" id="KAJ3043731.1"/>
    </source>
</evidence>
<feature type="non-terminal residue" evidence="5">
    <location>
        <position position="1"/>
    </location>
</feature>
<dbReference type="Proteomes" id="UP001212841">
    <property type="component" value="Unassembled WGS sequence"/>
</dbReference>
<dbReference type="SMART" id="SM00028">
    <property type="entry name" value="TPR"/>
    <property type="match status" value="5"/>
</dbReference>
<name>A0AAD5S458_9FUNG</name>
<dbReference type="SUPFAM" id="SSF48452">
    <property type="entry name" value="TPR-like"/>
    <property type="match status" value="3"/>
</dbReference>
<comment type="caution">
    <text evidence="5">The sequence shown here is derived from an EMBL/GenBank/DDBJ whole genome shotgun (WGS) entry which is preliminary data.</text>
</comment>
<dbReference type="FunFam" id="1.25.40.1040:FF:000003">
    <property type="entry name" value="N-terminal acetyltransferase A, auxiliary subunit"/>
    <property type="match status" value="1"/>
</dbReference>
<evidence type="ECO:0000256" key="3">
    <source>
        <dbReference type="PROSITE-ProRule" id="PRU00339"/>
    </source>
</evidence>
<dbReference type="InterPro" id="IPR011990">
    <property type="entry name" value="TPR-like_helical_dom_sf"/>
</dbReference>
<evidence type="ECO:0000256" key="2">
    <source>
        <dbReference type="ARBA" id="ARBA00022803"/>
    </source>
</evidence>
<accession>A0AAD5S458</accession>
<dbReference type="PANTHER" id="PTHR22767:SF2">
    <property type="entry name" value="N(ALPHA)-ACETYLTRANSFERASE 15_16, ISOFORM A"/>
    <property type="match status" value="1"/>
</dbReference>